<accession>A0A0H3A5G4</accession>
<evidence type="ECO:0000313" key="4">
    <source>
        <dbReference type="EMBL" id="ABM27558.1"/>
    </source>
</evidence>
<dbReference type="Proteomes" id="UP000009173">
    <property type="component" value="Chromosome"/>
</dbReference>
<protein>
    <submittedName>
        <fullName evidence="4">CBS domain containing protein</fullName>
    </submittedName>
</protein>
<dbReference type="InterPro" id="IPR046342">
    <property type="entry name" value="CBS_dom_sf"/>
</dbReference>
<dbReference type="EMBL" id="CP000527">
    <property type="protein sequence ID" value="ABM27558.1"/>
    <property type="molecule type" value="Genomic_DNA"/>
</dbReference>
<name>A0A0H3A5G4_NITV4</name>
<gene>
    <name evidence="4" type="ordered locus">Dvul_0535</name>
</gene>
<evidence type="ECO:0000313" key="5">
    <source>
        <dbReference type="Proteomes" id="UP000009173"/>
    </source>
</evidence>
<evidence type="ECO:0000259" key="3">
    <source>
        <dbReference type="PROSITE" id="PS51371"/>
    </source>
</evidence>
<dbReference type="SMART" id="SM00116">
    <property type="entry name" value="CBS"/>
    <property type="match status" value="2"/>
</dbReference>
<dbReference type="SUPFAM" id="SSF55021">
    <property type="entry name" value="ACT-like"/>
    <property type="match status" value="1"/>
</dbReference>
<dbReference type="PANTHER" id="PTHR43080:SF2">
    <property type="entry name" value="CBS DOMAIN-CONTAINING PROTEIN"/>
    <property type="match status" value="1"/>
</dbReference>
<dbReference type="Gene3D" id="3.10.580.10">
    <property type="entry name" value="CBS-domain"/>
    <property type="match status" value="1"/>
</dbReference>
<reference evidence="5" key="1">
    <citation type="journal article" date="2009" name="Environ. Microbiol.">
        <title>Contribution of mobile genetic elements to Desulfovibrio vulgaris genome plasticity.</title>
        <authorList>
            <person name="Walker C.B."/>
            <person name="Stolyar S."/>
            <person name="Chivian D."/>
            <person name="Pinel N."/>
            <person name="Gabster J.A."/>
            <person name="Dehal P.S."/>
            <person name="He Z."/>
            <person name="Yang Z.K."/>
            <person name="Yen H.C."/>
            <person name="Zhou J."/>
            <person name="Wall J.D."/>
            <person name="Hazen T.C."/>
            <person name="Arkin A.P."/>
            <person name="Stahl D.A."/>
        </authorList>
    </citation>
    <scope>NUCLEOTIDE SEQUENCE [LARGE SCALE GENOMIC DNA]</scope>
    <source>
        <strain evidence="5">DP4</strain>
    </source>
</reference>
<feature type="domain" description="CBS" evidence="3">
    <location>
        <begin position="111"/>
        <end position="169"/>
    </location>
</feature>
<dbReference type="InterPro" id="IPR051257">
    <property type="entry name" value="Diverse_CBS-Domain"/>
</dbReference>
<evidence type="ECO:0000256" key="2">
    <source>
        <dbReference type="PROSITE-ProRule" id="PRU00703"/>
    </source>
</evidence>
<sequence length="256" mass="29256">MRFSESGIEWFQQDNRNRPVRQDRRKEATMLIREWMTRNVITVTPDTSMMKASKLMKENGFRRLPVLDGNGKLIGIVSDRDIKEASPSKATTLDMHELYYLLSEIKVKDIMTRDPICVQPDETVERVALLMIEKHIGGMPVVDEEGQLVGIITDSDIFKVLIAITGVRSGGVQFAFELENKPGTLKPIIDTLRELNASIDAILTSDQTGSDDTRRVFIRIVPMDRAEENRVIEAIKEKFPLLYWARARVHEMERPA</sequence>
<dbReference type="SUPFAM" id="SSF54631">
    <property type="entry name" value="CBS-domain pair"/>
    <property type="match status" value="1"/>
</dbReference>
<dbReference type="CDD" id="cd04884">
    <property type="entry name" value="ACT_CBS"/>
    <property type="match status" value="1"/>
</dbReference>
<dbReference type="KEGG" id="dvl:Dvul_0535"/>
<dbReference type="Pfam" id="PF00571">
    <property type="entry name" value="CBS"/>
    <property type="match status" value="2"/>
</dbReference>
<keyword evidence="1 2" id="KW-0129">CBS domain</keyword>
<dbReference type="PANTHER" id="PTHR43080">
    <property type="entry name" value="CBS DOMAIN-CONTAINING PROTEIN CBSX3, MITOCHONDRIAL"/>
    <property type="match status" value="1"/>
</dbReference>
<dbReference type="CDD" id="cd04584">
    <property type="entry name" value="CBS_pair_AcuB_like"/>
    <property type="match status" value="1"/>
</dbReference>
<evidence type="ECO:0000256" key="1">
    <source>
        <dbReference type="ARBA" id="ARBA00023122"/>
    </source>
</evidence>
<organism evidence="4 5">
    <name type="scientific">Nitratidesulfovibrio vulgaris (strain DP4)</name>
    <name type="common">Desulfovibrio vulgaris</name>
    <dbReference type="NCBI Taxonomy" id="391774"/>
    <lineage>
        <taxon>Bacteria</taxon>
        <taxon>Pseudomonadati</taxon>
        <taxon>Thermodesulfobacteriota</taxon>
        <taxon>Desulfovibrionia</taxon>
        <taxon>Desulfovibrionales</taxon>
        <taxon>Desulfovibrionaceae</taxon>
        <taxon>Nitratidesulfovibrio</taxon>
    </lineage>
</organism>
<dbReference type="PROSITE" id="PS51371">
    <property type="entry name" value="CBS"/>
    <property type="match status" value="2"/>
</dbReference>
<dbReference type="InterPro" id="IPR045865">
    <property type="entry name" value="ACT-like_dom_sf"/>
</dbReference>
<proteinExistence type="predicted"/>
<dbReference type="HOGENOM" id="CLU_040681_6_0_7"/>
<dbReference type="AlphaFoldDB" id="A0A0H3A5G4"/>
<dbReference type="InterPro" id="IPR000644">
    <property type="entry name" value="CBS_dom"/>
</dbReference>
<feature type="domain" description="CBS" evidence="3">
    <location>
        <begin position="36"/>
        <end position="95"/>
    </location>
</feature>